<evidence type="ECO:0000313" key="6">
    <source>
        <dbReference type="Proteomes" id="UP001163821"/>
    </source>
</evidence>
<keyword evidence="2" id="KW-0902">Two-component regulatory system</keyword>
<feature type="modified residue" description="4-aspartylphosphate" evidence="3">
    <location>
        <position position="58"/>
    </location>
</feature>
<dbReference type="Proteomes" id="UP001163821">
    <property type="component" value="Unassembled WGS sequence"/>
</dbReference>
<dbReference type="PANTHER" id="PTHR45339">
    <property type="entry name" value="HYBRID SIGNAL TRANSDUCTION HISTIDINE KINASE J"/>
    <property type="match status" value="1"/>
</dbReference>
<evidence type="ECO:0000313" key="5">
    <source>
        <dbReference type="EMBL" id="MCW0482058.1"/>
    </source>
</evidence>
<dbReference type="SUPFAM" id="SSF52172">
    <property type="entry name" value="CheY-like"/>
    <property type="match status" value="1"/>
</dbReference>
<dbReference type="PANTHER" id="PTHR45339:SF1">
    <property type="entry name" value="HYBRID SIGNAL TRANSDUCTION HISTIDINE KINASE J"/>
    <property type="match status" value="1"/>
</dbReference>
<reference evidence="5" key="1">
    <citation type="submission" date="2022-10" db="EMBL/GenBank/DDBJ databases">
        <title>Gaoshiqiia sediminis gen. nov., sp. nov., isolated from coastal sediment.</title>
        <authorList>
            <person name="Yu W.X."/>
            <person name="Mu D.S."/>
            <person name="Du J.Z."/>
            <person name="Liang Y.Q."/>
        </authorList>
    </citation>
    <scope>NUCLEOTIDE SEQUENCE</scope>
    <source>
        <strain evidence="5">A06</strain>
    </source>
</reference>
<keyword evidence="6" id="KW-1185">Reference proteome</keyword>
<comment type="caution">
    <text evidence="5">The sequence shown here is derived from an EMBL/GenBank/DDBJ whole genome shotgun (WGS) entry which is preliminary data.</text>
</comment>
<feature type="domain" description="Response regulatory" evidence="4">
    <location>
        <begin position="9"/>
        <end position="129"/>
    </location>
</feature>
<name>A0AA42C4R5_9BACT</name>
<accession>A0AA42C4R5</accession>
<sequence length="129" mass="14671">MLTDYSNLSLLVVDDSPINHRVVTLSLRGRFQEIDSAFNGLEAFEKFRQKPYDIILMDAMMPVMNGCESTLVIRLFEKEQGFDKKACIIAMTASDGDADIDRCLKCGMDAYLGKPFLANQFLRILEEMF</sequence>
<dbReference type="Gene3D" id="3.40.50.2300">
    <property type="match status" value="1"/>
</dbReference>
<dbReference type="AlphaFoldDB" id="A0AA42C4R5"/>
<dbReference type="RefSeq" id="WP_282590663.1">
    <property type="nucleotide sequence ID" value="NZ_JAPAAF010000004.1"/>
</dbReference>
<dbReference type="EMBL" id="JAPAAF010000004">
    <property type="protein sequence ID" value="MCW0482058.1"/>
    <property type="molecule type" value="Genomic_DNA"/>
</dbReference>
<evidence type="ECO:0000256" key="3">
    <source>
        <dbReference type="PROSITE-ProRule" id="PRU00169"/>
    </source>
</evidence>
<dbReference type="InterPro" id="IPR001789">
    <property type="entry name" value="Sig_transdc_resp-reg_receiver"/>
</dbReference>
<gene>
    <name evidence="5" type="ORF">N2K84_04900</name>
</gene>
<organism evidence="5 6">
    <name type="scientific">Gaoshiqia sediminis</name>
    <dbReference type="NCBI Taxonomy" id="2986998"/>
    <lineage>
        <taxon>Bacteria</taxon>
        <taxon>Pseudomonadati</taxon>
        <taxon>Bacteroidota</taxon>
        <taxon>Bacteroidia</taxon>
        <taxon>Marinilabiliales</taxon>
        <taxon>Prolixibacteraceae</taxon>
        <taxon>Gaoshiqia</taxon>
    </lineage>
</organism>
<dbReference type="Pfam" id="PF00072">
    <property type="entry name" value="Response_reg"/>
    <property type="match status" value="1"/>
</dbReference>
<dbReference type="PROSITE" id="PS50110">
    <property type="entry name" value="RESPONSE_REGULATORY"/>
    <property type="match status" value="1"/>
</dbReference>
<protein>
    <submittedName>
        <fullName evidence="5">Response regulator</fullName>
    </submittedName>
</protein>
<keyword evidence="1 3" id="KW-0597">Phosphoprotein</keyword>
<dbReference type="GO" id="GO:0000160">
    <property type="term" value="P:phosphorelay signal transduction system"/>
    <property type="evidence" value="ECO:0007669"/>
    <property type="project" value="UniProtKB-KW"/>
</dbReference>
<evidence type="ECO:0000256" key="2">
    <source>
        <dbReference type="ARBA" id="ARBA00023012"/>
    </source>
</evidence>
<dbReference type="InterPro" id="IPR011006">
    <property type="entry name" value="CheY-like_superfamily"/>
</dbReference>
<evidence type="ECO:0000259" key="4">
    <source>
        <dbReference type="PROSITE" id="PS50110"/>
    </source>
</evidence>
<dbReference type="SMART" id="SM00448">
    <property type="entry name" value="REC"/>
    <property type="match status" value="1"/>
</dbReference>
<evidence type="ECO:0000256" key="1">
    <source>
        <dbReference type="ARBA" id="ARBA00022553"/>
    </source>
</evidence>
<dbReference type="CDD" id="cd17546">
    <property type="entry name" value="REC_hyHK_CKI1_RcsC-like"/>
    <property type="match status" value="1"/>
</dbReference>
<proteinExistence type="predicted"/>